<dbReference type="GeneID" id="37055391"/>
<evidence type="ECO:0000259" key="6">
    <source>
        <dbReference type="Pfam" id="PF01212"/>
    </source>
</evidence>
<gene>
    <name evidence="7" type="ORF">BO83DRAFT_400879</name>
</gene>
<keyword evidence="8" id="KW-1185">Reference proteome</keyword>
<dbReference type="RefSeq" id="XP_025385657.1">
    <property type="nucleotide sequence ID" value="XM_025533429.1"/>
</dbReference>
<dbReference type="SUPFAM" id="SSF53383">
    <property type="entry name" value="PLP-dependent transferases"/>
    <property type="match status" value="1"/>
</dbReference>
<evidence type="ECO:0000256" key="4">
    <source>
        <dbReference type="ARBA" id="ARBA00023239"/>
    </source>
</evidence>
<dbReference type="InterPro" id="IPR023603">
    <property type="entry name" value="Low_specificity_L-TA-like"/>
</dbReference>
<keyword evidence="4 7" id="KW-0456">Lyase</keyword>
<accession>A0A317V257</accession>
<dbReference type="NCBIfam" id="NF041359">
    <property type="entry name" value="GntG_guanitoxin"/>
    <property type="match status" value="1"/>
</dbReference>
<evidence type="ECO:0000256" key="5">
    <source>
        <dbReference type="PIRSR" id="PIRSR017617-1"/>
    </source>
</evidence>
<dbReference type="PANTHER" id="PTHR48097">
    <property type="entry name" value="L-THREONINE ALDOLASE-RELATED"/>
    <property type="match status" value="1"/>
</dbReference>
<keyword evidence="3" id="KW-0663">Pyridoxal phosphate</keyword>
<sequence>MGGNMEGTTMISSEWTDPGSAAFDFRSDTVTRPTRQMLAAIADTTLQDDDFREDPTTLELEARVAEMMGKEAALFVISGTMGNQLGVRAQLKGPPHSVLCDARSHLVTHEAGGVASLSGAMVDCVSPANGLYLTQADVEAHFNRGTLITDCPTRLIVLEIPLGGVIMPLADCRRISEWARAQGITLHLDGARLWEAVAAGAGSLCDYCSCFDSINLCFSKGLGAPIGSVLVGSKALTKQARWIRKSIGGGMRQSGVVCAAARVAVEDTFLGGQLQRSHALARDIASFWETHGGNLVYPVETNMVWLDFKPLAWGPERLIKRGVELGLRFMGARLVVHYQISDEAIIRLKGLMREILCS</sequence>
<comment type="caution">
    <text evidence="7">The sequence shown here is derived from an EMBL/GenBank/DDBJ whole genome shotgun (WGS) entry which is preliminary data.</text>
</comment>
<dbReference type="AlphaFoldDB" id="A0A317V257"/>
<protein>
    <submittedName>
        <fullName evidence="7">Aromatic amino acid beta-eliminating lyase/threonine aldolase</fullName>
    </submittedName>
</protein>
<feature type="domain" description="Aromatic amino acid beta-eliminating lyase/threonine aldolase" evidence="6">
    <location>
        <begin position="24"/>
        <end position="307"/>
    </location>
</feature>
<evidence type="ECO:0000256" key="3">
    <source>
        <dbReference type="ARBA" id="ARBA00022898"/>
    </source>
</evidence>
<name>A0A317V257_ASPEC</name>
<evidence type="ECO:0000313" key="7">
    <source>
        <dbReference type="EMBL" id="PWY67719.1"/>
    </source>
</evidence>
<dbReference type="InterPro" id="IPR001597">
    <property type="entry name" value="ArAA_b-elim_lyase/Thr_aldolase"/>
</dbReference>
<dbReference type="PANTHER" id="PTHR48097:SF9">
    <property type="entry name" value="L-THREONINE ALDOLASE"/>
    <property type="match status" value="1"/>
</dbReference>
<dbReference type="Gene3D" id="3.40.640.10">
    <property type="entry name" value="Type I PLP-dependent aspartate aminotransferase-like (Major domain)"/>
    <property type="match status" value="1"/>
</dbReference>
<organism evidence="7 8">
    <name type="scientific">Aspergillus eucalypticola (strain CBS 122712 / IBT 29274)</name>
    <dbReference type="NCBI Taxonomy" id="1448314"/>
    <lineage>
        <taxon>Eukaryota</taxon>
        <taxon>Fungi</taxon>
        <taxon>Dikarya</taxon>
        <taxon>Ascomycota</taxon>
        <taxon>Pezizomycotina</taxon>
        <taxon>Eurotiomycetes</taxon>
        <taxon>Eurotiomycetidae</taxon>
        <taxon>Eurotiales</taxon>
        <taxon>Aspergillaceae</taxon>
        <taxon>Aspergillus</taxon>
        <taxon>Aspergillus subgen. Circumdati</taxon>
    </lineage>
</organism>
<dbReference type="GO" id="GO:0006567">
    <property type="term" value="P:L-threonine catabolic process"/>
    <property type="evidence" value="ECO:0007669"/>
    <property type="project" value="TreeGrafter"/>
</dbReference>
<dbReference type="GO" id="GO:0008732">
    <property type="term" value="F:L-allo-threonine aldolase activity"/>
    <property type="evidence" value="ECO:0007669"/>
    <property type="project" value="TreeGrafter"/>
</dbReference>
<dbReference type="Gene3D" id="3.90.1150.10">
    <property type="entry name" value="Aspartate Aminotransferase, domain 1"/>
    <property type="match status" value="1"/>
</dbReference>
<dbReference type="EMBL" id="MSFU01000021">
    <property type="protein sequence ID" value="PWY67719.1"/>
    <property type="molecule type" value="Genomic_DNA"/>
</dbReference>
<dbReference type="PIRSF" id="PIRSF017617">
    <property type="entry name" value="Thr_aldolase"/>
    <property type="match status" value="1"/>
</dbReference>
<comment type="similarity">
    <text evidence="2">Belongs to the threonine aldolase family.</text>
</comment>
<dbReference type="FunFam" id="3.40.640.10:FF:000030">
    <property type="entry name" value="Low-specificity L-threonine aldolase"/>
    <property type="match status" value="1"/>
</dbReference>
<evidence type="ECO:0000256" key="2">
    <source>
        <dbReference type="ARBA" id="ARBA00006966"/>
    </source>
</evidence>
<evidence type="ECO:0000256" key="1">
    <source>
        <dbReference type="ARBA" id="ARBA00001933"/>
    </source>
</evidence>
<dbReference type="GO" id="GO:0006545">
    <property type="term" value="P:glycine biosynthetic process"/>
    <property type="evidence" value="ECO:0007669"/>
    <property type="project" value="TreeGrafter"/>
</dbReference>
<dbReference type="VEuPathDB" id="FungiDB:BO83DRAFT_400879"/>
<dbReference type="InterPro" id="IPR015424">
    <property type="entry name" value="PyrdxlP-dep_Trfase"/>
</dbReference>
<dbReference type="OrthoDB" id="10261951at2759"/>
<reference evidence="7" key="1">
    <citation type="submission" date="2016-12" db="EMBL/GenBank/DDBJ databases">
        <title>The genomes of Aspergillus section Nigri reveals drivers in fungal speciation.</title>
        <authorList>
            <consortium name="DOE Joint Genome Institute"/>
            <person name="Vesth T.C."/>
            <person name="Nybo J."/>
            <person name="Theobald S."/>
            <person name="Brandl J."/>
            <person name="Frisvad J.C."/>
            <person name="Nielsen K.F."/>
            <person name="Lyhne E.K."/>
            <person name="Kogle M.E."/>
            <person name="Kuo A."/>
            <person name="Riley R."/>
            <person name="Clum A."/>
            <person name="Nolan M."/>
            <person name="Lipzen A."/>
            <person name="Salamov A."/>
            <person name="Henrissat B."/>
            <person name="Wiebenga A."/>
            <person name="De vries R.P."/>
            <person name="Grigoriev I.V."/>
            <person name="Mortensen U.H."/>
            <person name="Andersen M.R."/>
            <person name="Baker S.E."/>
        </authorList>
    </citation>
    <scope>NUCLEOTIDE SEQUENCE</scope>
    <source>
        <strain evidence="7">CBS 122712</strain>
    </source>
</reference>
<dbReference type="InterPro" id="IPR015422">
    <property type="entry name" value="PyrdxlP-dep_Trfase_small"/>
</dbReference>
<dbReference type="InterPro" id="IPR015421">
    <property type="entry name" value="PyrdxlP-dep_Trfase_major"/>
</dbReference>
<dbReference type="Pfam" id="PF01212">
    <property type="entry name" value="Beta_elim_lyase"/>
    <property type="match status" value="1"/>
</dbReference>
<dbReference type="GO" id="GO:0005829">
    <property type="term" value="C:cytosol"/>
    <property type="evidence" value="ECO:0007669"/>
    <property type="project" value="TreeGrafter"/>
</dbReference>
<feature type="modified residue" description="N6-(pyridoxal phosphate)lysine" evidence="5">
    <location>
        <position position="220"/>
    </location>
</feature>
<dbReference type="Proteomes" id="UP000246171">
    <property type="component" value="Unassembled WGS sequence"/>
</dbReference>
<comment type="cofactor">
    <cofactor evidence="1">
        <name>pyridoxal 5'-phosphate</name>
        <dbReference type="ChEBI" id="CHEBI:597326"/>
    </cofactor>
</comment>
<proteinExistence type="inferred from homology"/>
<evidence type="ECO:0000313" key="8">
    <source>
        <dbReference type="Proteomes" id="UP000246171"/>
    </source>
</evidence>